<comment type="caution">
    <text evidence="9">The sequence shown here is derived from an EMBL/GenBank/DDBJ whole genome shotgun (WGS) entry which is preliminary data.</text>
</comment>
<evidence type="ECO:0000256" key="2">
    <source>
        <dbReference type="ARBA" id="ARBA00008664"/>
    </source>
</evidence>
<dbReference type="SUPFAM" id="SSF56024">
    <property type="entry name" value="Phospholipase D/nuclease"/>
    <property type="match status" value="2"/>
</dbReference>
<sequence length="352" mass="40070">MQKKTKSKLKIALTLGTILLFGVLAKSQPPDTFQTFLALREPVIYSKQCGDNSLQVLCDAIDSTKESLFLRIYRLTSPEIMKSLANQAKSQRKVVIHYEKMKNVEEFPQNAHVSLVNHPSVERKLMHKKSLAIDDKYAWLGSANYTRVSFLEDSNLIIGLKSKELCQHIKNESSGECVIQGQKIQYFSLPGDHGKALSAVLQTLRTAKKTIRVAMFALTYPPIFEELNEAQKRGVDVKILVDKDFAKLSITQLQALIDSKLKLYTKTTRHRLHHKFAIIDQNILITGSVNWSMSGFCSNTEDMLILDNLTKKQLNKLNRIWEDLEKQSALSYPPIRDKEVEIIKLPKEQRAA</sequence>
<dbReference type="GeneID" id="12242911"/>
<proteinExistence type="inferred from homology"/>
<dbReference type="InterPro" id="IPR051406">
    <property type="entry name" value="PLD_domain"/>
</dbReference>
<dbReference type="Pfam" id="PF13091">
    <property type="entry name" value="PLDc_2"/>
    <property type="match status" value="2"/>
</dbReference>
<dbReference type="PANTHER" id="PTHR43856">
    <property type="entry name" value="CARDIOLIPIN HYDROLASE"/>
    <property type="match status" value="1"/>
</dbReference>
<comment type="catalytic activity">
    <reaction evidence="1">
        <text>a 1,2-diacyl-sn-glycero-3-phosphocholine + H2O = a 1,2-diacyl-sn-glycero-3-phosphate + choline + H(+)</text>
        <dbReference type="Rhea" id="RHEA:14445"/>
        <dbReference type="ChEBI" id="CHEBI:15354"/>
        <dbReference type="ChEBI" id="CHEBI:15377"/>
        <dbReference type="ChEBI" id="CHEBI:15378"/>
        <dbReference type="ChEBI" id="CHEBI:57643"/>
        <dbReference type="ChEBI" id="CHEBI:58608"/>
        <dbReference type="EC" id="3.1.4.4"/>
    </reaction>
</comment>
<evidence type="ECO:0000313" key="10">
    <source>
        <dbReference type="Proteomes" id="UP000014627"/>
    </source>
</evidence>
<evidence type="ECO:0000256" key="6">
    <source>
        <dbReference type="ARBA" id="ARBA00023098"/>
    </source>
</evidence>
<keyword evidence="10" id="KW-1185">Reference proteome</keyword>
<evidence type="ECO:0000256" key="3">
    <source>
        <dbReference type="ARBA" id="ARBA00012027"/>
    </source>
</evidence>
<dbReference type="Proteomes" id="UP000014627">
    <property type="component" value="Unassembled WGS sequence"/>
</dbReference>
<reference evidence="9 10" key="1">
    <citation type="submission" date="2013-04" db="EMBL/GenBank/DDBJ databases">
        <title>Genome sequence of Chlamydia psittaci 99DC5.</title>
        <authorList>
            <person name="Huot-Creasy H."/>
            <person name="McCracken C.L."/>
            <person name="Humphries M."/>
            <person name="Sachse K."/>
            <person name="Laroucau K."/>
            <person name="Bavoil P."/>
            <person name="Myers G.S."/>
        </authorList>
    </citation>
    <scope>NUCLEOTIDE SEQUENCE [LARGE SCALE GENOMIC DNA]</scope>
    <source>
        <strain evidence="9 10">99DC5</strain>
    </source>
</reference>
<keyword evidence="6" id="KW-0443">Lipid metabolism</keyword>
<feature type="chain" id="PRO_5046651540" description="phospholipase D" evidence="7">
    <location>
        <begin position="26"/>
        <end position="352"/>
    </location>
</feature>
<feature type="domain" description="PLD phosphodiesterase" evidence="8">
    <location>
        <begin position="268"/>
        <end position="295"/>
    </location>
</feature>
<dbReference type="Gene3D" id="3.30.870.10">
    <property type="entry name" value="Endonuclease Chain A"/>
    <property type="match status" value="2"/>
</dbReference>
<evidence type="ECO:0000256" key="5">
    <source>
        <dbReference type="ARBA" id="ARBA00022963"/>
    </source>
</evidence>
<dbReference type="PROSITE" id="PS50035">
    <property type="entry name" value="PLD"/>
    <property type="match status" value="2"/>
</dbReference>
<dbReference type="EC" id="3.1.4.4" evidence="3"/>
<protein>
    <recommendedName>
        <fullName evidence="3">phospholipase D</fullName>
        <ecNumber evidence="3">3.1.4.4</ecNumber>
    </recommendedName>
</protein>
<dbReference type="PANTHER" id="PTHR43856:SF1">
    <property type="entry name" value="MITOCHONDRIAL CARDIOLIPIN HYDROLASE"/>
    <property type="match status" value="1"/>
</dbReference>
<keyword evidence="4" id="KW-0378">Hydrolase</keyword>
<dbReference type="RefSeq" id="WP_006343131.1">
    <property type="nucleotide sequence ID" value="NZ_KE356190.1"/>
</dbReference>
<keyword evidence="5" id="KW-0442">Lipid degradation</keyword>
<evidence type="ECO:0000259" key="8">
    <source>
        <dbReference type="PROSITE" id="PS50035"/>
    </source>
</evidence>
<evidence type="ECO:0000313" key="9">
    <source>
        <dbReference type="EMBL" id="EPJ27577.1"/>
    </source>
</evidence>
<feature type="signal peptide" evidence="7">
    <location>
        <begin position="1"/>
        <end position="25"/>
    </location>
</feature>
<gene>
    <name evidence="9" type="ORF">CP99DC5_0905</name>
</gene>
<organism evidence="9 10">
    <name type="scientific">Chlamydia psittaci 99DC5</name>
    <dbReference type="NCBI Taxonomy" id="1112251"/>
    <lineage>
        <taxon>Bacteria</taxon>
        <taxon>Pseudomonadati</taxon>
        <taxon>Chlamydiota</taxon>
        <taxon>Chlamydiia</taxon>
        <taxon>Chlamydiales</taxon>
        <taxon>Chlamydiaceae</taxon>
        <taxon>Chlamydia/Chlamydophila group</taxon>
        <taxon>Chlamydia</taxon>
    </lineage>
</organism>
<dbReference type="InterPro" id="IPR025202">
    <property type="entry name" value="PLD-like_dom"/>
</dbReference>
<evidence type="ECO:0000256" key="4">
    <source>
        <dbReference type="ARBA" id="ARBA00022801"/>
    </source>
</evidence>
<feature type="domain" description="PLD phosphodiesterase" evidence="8">
    <location>
        <begin position="122"/>
        <end position="149"/>
    </location>
</feature>
<dbReference type="EMBL" id="ATLC01000054">
    <property type="protein sequence ID" value="EPJ27577.1"/>
    <property type="molecule type" value="Genomic_DNA"/>
</dbReference>
<comment type="similarity">
    <text evidence="2">Belongs to the phospholipase D family.</text>
</comment>
<dbReference type="CDD" id="cd09116">
    <property type="entry name" value="PLDc_Nuc_like"/>
    <property type="match status" value="1"/>
</dbReference>
<accession>A0ABP2X2U0</accession>
<dbReference type="InterPro" id="IPR001736">
    <property type="entry name" value="PLipase_D/transphosphatidylase"/>
</dbReference>
<name>A0ABP2X2U0_CHLPS</name>
<keyword evidence="7" id="KW-0732">Signal</keyword>
<dbReference type="SMART" id="SM00155">
    <property type="entry name" value="PLDc"/>
    <property type="match status" value="2"/>
</dbReference>
<evidence type="ECO:0000256" key="7">
    <source>
        <dbReference type="SAM" id="SignalP"/>
    </source>
</evidence>
<evidence type="ECO:0000256" key="1">
    <source>
        <dbReference type="ARBA" id="ARBA00000798"/>
    </source>
</evidence>